<dbReference type="Proteomes" id="UP001059663">
    <property type="component" value="Chromosome"/>
</dbReference>
<gene>
    <name evidence="1" type="ORF">LP422_16925</name>
</gene>
<dbReference type="EMBL" id="CP087977">
    <property type="protein sequence ID" value="UUZ44203.1"/>
    <property type="molecule type" value="Genomic_DNA"/>
</dbReference>
<proteinExistence type="predicted"/>
<reference evidence="1" key="1">
    <citation type="submission" date="2021-11" db="EMBL/GenBank/DDBJ databases">
        <title>Study of the species diversity of bacterial strains isolated from a unique natural object - Shulgan-Tash cave (Bashkiria).</title>
        <authorList>
            <person name="Sazanova A.L."/>
            <person name="Chirak E.R."/>
            <person name="Safronova V.I."/>
        </authorList>
    </citation>
    <scope>NUCLEOTIDE SEQUENCE</scope>
    <source>
        <strain evidence="1">P1</strain>
    </source>
</reference>
<evidence type="ECO:0000313" key="2">
    <source>
        <dbReference type="Proteomes" id="UP001059663"/>
    </source>
</evidence>
<evidence type="ECO:0000313" key="1">
    <source>
        <dbReference type="EMBL" id="UUZ44203.1"/>
    </source>
</evidence>
<organism evidence="1 2">
    <name type="scientific">Janibacter limosus</name>
    <dbReference type="NCBI Taxonomy" id="53458"/>
    <lineage>
        <taxon>Bacteria</taxon>
        <taxon>Bacillati</taxon>
        <taxon>Actinomycetota</taxon>
        <taxon>Actinomycetes</taxon>
        <taxon>Micrococcales</taxon>
        <taxon>Intrasporangiaceae</taxon>
        <taxon>Janibacter</taxon>
    </lineage>
</organism>
<protein>
    <submittedName>
        <fullName evidence="1">NAD(P)-binding domain-containing protein</fullName>
    </submittedName>
</protein>
<name>A0AC61U2H1_9MICO</name>
<accession>A0AC61U2H1</accession>
<sequence length="206" mass="20857">MRIAVVGCGEVGATYARTLVEAGAHELVLCDPEPGAALARWAAEHDVPLHADPGPRLAEVQRARVCVPGDLAHDVVRGLLDHLPAGAVVVDLTTAAPADKRRSVDAAAGRADYVDAVIMGAVGLTGAATPLLVAGPPVGLEGLEDLGAPVRHLPAAGAGTQRRSSCCAASSPRGSKPSVSSASSRPRSSGYVTSSPPSRRTSTRKA</sequence>